<dbReference type="PANTHER" id="PTHR43798">
    <property type="entry name" value="MONOACYLGLYCEROL LIPASE"/>
    <property type="match status" value="1"/>
</dbReference>
<evidence type="ECO:0000259" key="1">
    <source>
        <dbReference type="Pfam" id="PF00561"/>
    </source>
</evidence>
<evidence type="ECO:0000313" key="3">
    <source>
        <dbReference type="Proteomes" id="UP000180098"/>
    </source>
</evidence>
<dbReference type="PRINTS" id="PR00412">
    <property type="entry name" value="EPOXHYDRLASE"/>
</dbReference>
<comment type="caution">
    <text evidence="2">The sequence shown here is derived from an EMBL/GenBank/DDBJ whole genome shotgun (WGS) entry which is preliminary data.</text>
</comment>
<organism evidence="2 3">
    <name type="scientific">Anaerobacillus arseniciselenatis</name>
    <dbReference type="NCBI Taxonomy" id="85682"/>
    <lineage>
        <taxon>Bacteria</taxon>
        <taxon>Bacillati</taxon>
        <taxon>Bacillota</taxon>
        <taxon>Bacilli</taxon>
        <taxon>Bacillales</taxon>
        <taxon>Bacillaceae</taxon>
        <taxon>Anaerobacillus</taxon>
    </lineage>
</organism>
<dbReference type="InterPro" id="IPR000639">
    <property type="entry name" value="Epox_hydrolase-like"/>
</dbReference>
<dbReference type="InterPro" id="IPR029058">
    <property type="entry name" value="AB_hydrolase_fold"/>
</dbReference>
<dbReference type="InterPro" id="IPR050266">
    <property type="entry name" value="AB_hydrolase_sf"/>
</dbReference>
<dbReference type="EMBL" id="MLQQ01000001">
    <property type="protein sequence ID" value="OIJ15675.1"/>
    <property type="molecule type" value="Genomic_DNA"/>
</dbReference>
<dbReference type="OrthoDB" id="9776853at2"/>
<name>A0A1S2LWE5_9BACI</name>
<dbReference type="Proteomes" id="UP000180098">
    <property type="component" value="Unassembled WGS sequence"/>
</dbReference>
<dbReference type="AlphaFoldDB" id="A0A1S2LWE5"/>
<protein>
    <submittedName>
        <fullName evidence="2">2-succinyl-6-hydroxy-2, 4-cyclohexadiene-1-carboxylate synthase</fullName>
    </submittedName>
</protein>
<dbReference type="InterPro" id="IPR000073">
    <property type="entry name" value="AB_hydrolase_1"/>
</dbReference>
<sequence length="263" mass="30886">MLYYRQYTNDYTKPWVTFIHGAGGSSNTFFKQIKEFRKHFNVLLIDLRGHGKSKKSRWQKGDSFLQISEEVIEVLDHLKINQTHFIGVSLGTIVVQTLAQKYPDRISSMILGGAVIKFNVRTKFLLTLGNLGKYIIPYMWLYRLFAWIIMPKSAHSKSRNVFVDQAKKMCQKEFIRWFSVTRAINPFLRKLQRDFFNIPTLFVMGEEDYLFLPPVKDLVEENKDLKLECIKNCGHVCNIDQPEHFNNTTINFIYKQTSLKEVL</sequence>
<accession>A0A1S2LWE5</accession>
<feature type="domain" description="AB hydrolase-1" evidence="1">
    <location>
        <begin position="14"/>
        <end position="114"/>
    </location>
</feature>
<keyword evidence="3" id="KW-1185">Reference proteome</keyword>
<dbReference type="Pfam" id="PF00561">
    <property type="entry name" value="Abhydrolase_1"/>
    <property type="match status" value="1"/>
</dbReference>
<gene>
    <name evidence="2" type="ORF">BKP35_01375</name>
</gene>
<dbReference type="PRINTS" id="PR00111">
    <property type="entry name" value="ABHYDROLASE"/>
</dbReference>
<dbReference type="SUPFAM" id="SSF53474">
    <property type="entry name" value="alpha/beta-Hydrolases"/>
    <property type="match status" value="1"/>
</dbReference>
<dbReference type="GO" id="GO:0003824">
    <property type="term" value="F:catalytic activity"/>
    <property type="evidence" value="ECO:0007669"/>
    <property type="project" value="InterPro"/>
</dbReference>
<reference evidence="2 3" key="1">
    <citation type="submission" date="2016-10" db="EMBL/GenBank/DDBJ databases">
        <title>Draft genome sequences of four alkaliphilic bacteria belonging to the Anaerobacillus genus.</title>
        <authorList>
            <person name="Bassil N.M."/>
            <person name="Lloyd J.R."/>
        </authorList>
    </citation>
    <scope>NUCLEOTIDE SEQUENCE [LARGE SCALE GENOMIC DNA]</scope>
    <source>
        <strain evidence="2 3">DSM 15340</strain>
    </source>
</reference>
<proteinExistence type="predicted"/>
<dbReference type="Gene3D" id="3.40.50.1820">
    <property type="entry name" value="alpha/beta hydrolase"/>
    <property type="match status" value="1"/>
</dbReference>
<evidence type="ECO:0000313" key="2">
    <source>
        <dbReference type="EMBL" id="OIJ15675.1"/>
    </source>
</evidence>
<dbReference type="RefSeq" id="WP_071311600.1">
    <property type="nucleotide sequence ID" value="NZ_MLQQ01000001.1"/>
</dbReference>